<dbReference type="InterPro" id="IPR010035">
    <property type="entry name" value="Thi_S"/>
</dbReference>
<proteinExistence type="predicted"/>
<comment type="caution">
    <text evidence="1">The sequence shown here is derived from an EMBL/GenBank/DDBJ whole genome shotgun (WGS) entry which is preliminary data.</text>
</comment>
<dbReference type="PANTHER" id="PTHR34472:SF1">
    <property type="entry name" value="SULFUR CARRIER PROTEIN THIS"/>
    <property type="match status" value="1"/>
</dbReference>
<dbReference type="Pfam" id="PF02597">
    <property type="entry name" value="ThiS"/>
    <property type="match status" value="1"/>
</dbReference>
<name>A0A7Y0F3T8_9BIFI</name>
<dbReference type="InterPro" id="IPR012675">
    <property type="entry name" value="Beta-grasp_dom_sf"/>
</dbReference>
<gene>
    <name evidence="1" type="ORF">G1C96_1106</name>
</gene>
<reference evidence="1 2" key="1">
    <citation type="submission" date="2020-02" db="EMBL/GenBank/DDBJ databases">
        <title>Characterization of phylogenetic diversity of novel bifidobacterial species isolated in Czech ZOOs.</title>
        <authorList>
            <person name="Lugli G.A."/>
            <person name="Vera N.B."/>
            <person name="Ventura M."/>
        </authorList>
    </citation>
    <scope>NUCLEOTIDE SEQUENCE [LARGE SCALE GENOMIC DNA]</scope>
    <source>
        <strain evidence="1 2">DSM 109958</strain>
    </source>
</reference>
<dbReference type="CDD" id="cd00565">
    <property type="entry name" value="Ubl_ThiS"/>
    <property type="match status" value="1"/>
</dbReference>
<dbReference type="RefSeq" id="WP_169275678.1">
    <property type="nucleotide sequence ID" value="NZ_JAAIIH010000007.1"/>
</dbReference>
<dbReference type="InterPro" id="IPR016155">
    <property type="entry name" value="Mopterin_synth/thiamin_S_b"/>
</dbReference>
<sequence>MIVNGESESLAEPMTVAAFVAARGLNPGRVAVEVNGRIVPRDARESVTLADTDTVEIVSFVQGG</sequence>
<dbReference type="InterPro" id="IPR003749">
    <property type="entry name" value="ThiS/MoaD-like"/>
</dbReference>
<accession>A0A7Y0F3T8</accession>
<evidence type="ECO:0000313" key="2">
    <source>
        <dbReference type="Proteomes" id="UP000588277"/>
    </source>
</evidence>
<dbReference type="AlphaFoldDB" id="A0A7Y0F3T8"/>
<dbReference type="Proteomes" id="UP000588277">
    <property type="component" value="Unassembled WGS sequence"/>
</dbReference>
<dbReference type="PANTHER" id="PTHR34472">
    <property type="entry name" value="SULFUR CARRIER PROTEIN THIS"/>
    <property type="match status" value="1"/>
</dbReference>
<keyword evidence="2" id="KW-1185">Reference proteome</keyword>
<organism evidence="1 2">
    <name type="scientific">Bifidobacterium moraviense</name>
    <dbReference type="NCBI Taxonomy" id="2675323"/>
    <lineage>
        <taxon>Bacteria</taxon>
        <taxon>Bacillati</taxon>
        <taxon>Actinomycetota</taxon>
        <taxon>Actinomycetes</taxon>
        <taxon>Bifidobacteriales</taxon>
        <taxon>Bifidobacteriaceae</taxon>
        <taxon>Bifidobacterium</taxon>
    </lineage>
</organism>
<dbReference type="NCBIfam" id="TIGR01683">
    <property type="entry name" value="thiS"/>
    <property type="match status" value="1"/>
</dbReference>
<dbReference type="Gene3D" id="3.10.20.30">
    <property type="match status" value="1"/>
</dbReference>
<evidence type="ECO:0000313" key="1">
    <source>
        <dbReference type="EMBL" id="NMN00527.1"/>
    </source>
</evidence>
<dbReference type="SUPFAM" id="SSF54285">
    <property type="entry name" value="MoaD/ThiS"/>
    <property type="match status" value="1"/>
</dbReference>
<dbReference type="EMBL" id="JAAIIH010000007">
    <property type="protein sequence ID" value="NMN00527.1"/>
    <property type="molecule type" value="Genomic_DNA"/>
</dbReference>
<protein>
    <submittedName>
        <fullName evidence="1">Thiamine biosynthesis protein</fullName>
    </submittedName>
</protein>